<organism evidence="2 3">
    <name type="scientific">Paraconexibacter algicola</name>
    <dbReference type="NCBI Taxonomy" id="2133960"/>
    <lineage>
        <taxon>Bacteria</taxon>
        <taxon>Bacillati</taxon>
        <taxon>Actinomycetota</taxon>
        <taxon>Thermoleophilia</taxon>
        <taxon>Solirubrobacterales</taxon>
        <taxon>Paraconexibacteraceae</taxon>
        <taxon>Paraconexibacter</taxon>
    </lineage>
</organism>
<feature type="region of interest" description="Disordered" evidence="1">
    <location>
        <begin position="44"/>
        <end position="64"/>
    </location>
</feature>
<feature type="compositionally biased region" description="Basic and acidic residues" evidence="1">
    <location>
        <begin position="55"/>
        <end position="64"/>
    </location>
</feature>
<evidence type="ECO:0000256" key="1">
    <source>
        <dbReference type="SAM" id="MobiDB-lite"/>
    </source>
</evidence>
<sequence>MARSSCRTCARAPTCRWCPRSPFPTRGAFRHEAVLLWRRGARLHRHVRGRRRARHPDPGRRPRP</sequence>
<keyword evidence="3" id="KW-1185">Reference proteome</keyword>
<proteinExistence type="predicted"/>
<dbReference type="Proteomes" id="UP000240739">
    <property type="component" value="Unassembled WGS sequence"/>
</dbReference>
<protein>
    <submittedName>
        <fullName evidence="2">Uncharacterized protein</fullName>
    </submittedName>
</protein>
<comment type="caution">
    <text evidence="2">The sequence shown here is derived from an EMBL/GenBank/DDBJ whole genome shotgun (WGS) entry which is preliminary data.</text>
</comment>
<dbReference type="AlphaFoldDB" id="A0A2T4ULQ4"/>
<feature type="compositionally biased region" description="Basic residues" evidence="1">
    <location>
        <begin position="44"/>
        <end position="54"/>
    </location>
</feature>
<reference evidence="2 3" key="1">
    <citation type="submission" date="2018-03" db="EMBL/GenBank/DDBJ databases">
        <title>Aquarubrobacter algicola gen. nov., sp. nov., a novel actinobacterium isolated from shallow eutrophic lake during the end of cyanobacterial harmful algal blooms.</title>
        <authorList>
            <person name="Chun S.J."/>
        </authorList>
    </citation>
    <scope>NUCLEOTIDE SEQUENCE [LARGE SCALE GENOMIC DNA]</scope>
    <source>
        <strain evidence="2 3">Seoho-28</strain>
    </source>
</reference>
<evidence type="ECO:0000313" key="2">
    <source>
        <dbReference type="EMBL" id="PTL60192.1"/>
    </source>
</evidence>
<accession>A0A2T4ULQ4</accession>
<evidence type="ECO:0000313" key="3">
    <source>
        <dbReference type="Proteomes" id="UP000240739"/>
    </source>
</evidence>
<name>A0A2T4ULQ4_9ACTN</name>
<dbReference type="EMBL" id="PYYB01000001">
    <property type="protein sequence ID" value="PTL60192.1"/>
    <property type="molecule type" value="Genomic_DNA"/>
</dbReference>
<gene>
    <name evidence="2" type="ORF">C7Y72_11355</name>
</gene>